<dbReference type="RefSeq" id="WP_378143361.1">
    <property type="nucleotide sequence ID" value="NZ_JBHRTG010000007.1"/>
</dbReference>
<name>A0ABV7I2E6_9HYPH</name>
<proteinExistence type="predicted"/>
<accession>A0ABV7I2E6</accession>
<reference evidence="3" key="1">
    <citation type="journal article" date="2019" name="Int. J. Syst. Evol. Microbiol.">
        <title>The Global Catalogue of Microorganisms (GCM) 10K type strain sequencing project: providing services to taxonomists for standard genome sequencing and annotation.</title>
        <authorList>
            <consortium name="The Broad Institute Genomics Platform"/>
            <consortium name="The Broad Institute Genome Sequencing Center for Infectious Disease"/>
            <person name="Wu L."/>
            <person name="Ma J."/>
        </authorList>
    </citation>
    <scope>NUCLEOTIDE SEQUENCE [LARGE SCALE GENOMIC DNA]</scope>
    <source>
        <strain evidence="3">KCTC 52231</strain>
    </source>
</reference>
<feature type="compositionally biased region" description="Pro residues" evidence="1">
    <location>
        <begin position="48"/>
        <end position="57"/>
    </location>
</feature>
<sequence>MQRMLAAEETAHDDFRRCMAVKAGRPRTFITQCKPHQETISMTDKNKPPSPPPPRPPRVGVDDSSGKTQDITRGVGNRPPPPRKEK</sequence>
<feature type="region of interest" description="Disordered" evidence="1">
    <location>
        <begin position="30"/>
        <end position="86"/>
    </location>
</feature>
<comment type="caution">
    <text evidence="2">The sequence shown here is derived from an EMBL/GenBank/DDBJ whole genome shotgun (WGS) entry which is preliminary data.</text>
</comment>
<dbReference type="Proteomes" id="UP001595647">
    <property type="component" value="Unassembled WGS sequence"/>
</dbReference>
<evidence type="ECO:0000313" key="3">
    <source>
        <dbReference type="Proteomes" id="UP001595647"/>
    </source>
</evidence>
<evidence type="ECO:0000313" key="2">
    <source>
        <dbReference type="EMBL" id="MFC3163095.1"/>
    </source>
</evidence>
<organism evidence="2 3">
    <name type="scientific">Ciceribacter thiooxidans</name>
    <dbReference type="NCBI Taxonomy" id="1969821"/>
    <lineage>
        <taxon>Bacteria</taxon>
        <taxon>Pseudomonadati</taxon>
        <taxon>Pseudomonadota</taxon>
        <taxon>Alphaproteobacteria</taxon>
        <taxon>Hyphomicrobiales</taxon>
        <taxon>Rhizobiaceae</taxon>
        <taxon>Ciceribacter</taxon>
    </lineage>
</organism>
<protein>
    <submittedName>
        <fullName evidence="2">Uncharacterized protein</fullName>
    </submittedName>
</protein>
<dbReference type="EMBL" id="JBHRTG010000007">
    <property type="protein sequence ID" value="MFC3163095.1"/>
    <property type="molecule type" value="Genomic_DNA"/>
</dbReference>
<evidence type="ECO:0000256" key="1">
    <source>
        <dbReference type="SAM" id="MobiDB-lite"/>
    </source>
</evidence>
<gene>
    <name evidence="2" type="ORF">ACFOHV_07360</name>
</gene>
<keyword evidence="3" id="KW-1185">Reference proteome</keyword>